<evidence type="ECO:0000256" key="1">
    <source>
        <dbReference type="SAM" id="Coils"/>
    </source>
</evidence>
<evidence type="ECO:0000313" key="3">
    <source>
        <dbReference type="Proteomes" id="UP000320722"/>
    </source>
</evidence>
<dbReference type="Proteomes" id="UP000320722">
    <property type="component" value="Chromosome"/>
</dbReference>
<dbReference type="EMBL" id="CP036347">
    <property type="protein sequence ID" value="QDU05688.1"/>
    <property type="molecule type" value="Genomic_DNA"/>
</dbReference>
<name>A0A517WKA5_9PLAN</name>
<accession>A0A517WKA5</accession>
<feature type="coiled-coil region" evidence="1">
    <location>
        <begin position="131"/>
        <end position="158"/>
    </location>
</feature>
<proteinExistence type="predicted"/>
<organism evidence="2 3">
    <name type="scientific">Gimesia chilikensis</name>
    <dbReference type="NCBI Taxonomy" id="2605989"/>
    <lineage>
        <taxon>Bacteria</taxon>
        <taxon>Pseudomonadati</taxon>
        <taxon>Planctomycetota</taxon>
        <taxon>Planctomycetia</taxon>
        <taxon>Planctomycetales</taxon>
        <taxon>Planctomycetaceae</taxon>
        <taxon>Gimesia</taxon>
    </lineage>
</organism>
<gene>
    <name evidence="2" type="ORF">V6x_54290</name>
</gene>
<protein>
    <submittedName>
        <fullName evidence="2">Uncharacterized protein</fullName>
    </submittedName>
</protein>
<evidence type="ECO:0000313" key="2">
    <source>
        <dbReference type="EMBL" id="QDU05688.1"/>
    </source>
</evidence>
<keyword evidence="1" id="KW-0175">Coiled coil</keyword>
<sequence length="271" mass="31577">MRRLSQLLVLLYLTFGQFTIISLFASEKKELQYQDIKGLANEIIDKELLFFDKPQGFKFINPKKPYYEMADIQDASMDEEDSSNGYIDPLYDQVIIELYRKYLFSKSSDKNFMQPYYLEAEKLVQSKLKLIEQHKGNQEELQKKLKKYSRDNTRAEINVTGIIHRGIVKLGEEKGYTFVGSVSPKKIPRPKKIIMKPGAKLHILPYTRALIAKRSGLKEDDEEFPWQVFFHNDKAALGGVYWLRVEYQGRVGESFQKPIPFSSDKLELPTD</sequence>
<dbReference type="RefSeq" id="WP_145044191.1">
    <property type="nucleotide sequence ID" value="NZ_CP036347.1"/>
</dbReference>
<dbReference type="AlphaFoldDB" id="A0A517WKA5"/>
<reference evidence="2 3" key="1">
    <citation type="submission" date="2019-02" db="EMBL/GenBank/DDBJ databases">
        <title>Deep-cultivation of Planctomycetes and their phenomic and genomic characterization uncovers novel biology.</title>
        <authorList>
            <person name="Wiegand S."/>
            <person name="Jogler M."/>
            <person name="Boedeker C."/>
            <person name="Pinto D."/>
            <person name="Vollmers J."/>
            <person name="Rivas-Marin E."/>
            <person name="Kohn T."/>
            <person name="Peeters S.H."/>
            <person name="Heuer A."/>
            <person name="Rast P."/>
            <person name="Oberbeckmann S."/>
            <person name="Bunk B."/>
            <person name="Jeske O."/>
            <person name="Meyerdierks A."/>
            <person name="Storesund J.E."/>
            <person name="Kallscheuer N."/>
            <person name="Luecker S."/>
            <person name="Lage O.M."/>
            <person name="Pohl T."/>
            <person name="Merkel B.J."/>
            <person name="Hornburger P."/>
            <person name="Mueller R.-W."/>
            <person name="Bruemmer F."/>
            <person name="Labrenz M."/>
            <person name="Spormann A.M."/>
            <person name="Op den Camp H."/>
            <person name="Overmann J."/>
            <person name="Amann R."/>
            <person name="Jetten M.S.M."/>
            <person name="Mascher T."/>
            <person name="Medema M.H."/>
            <person name="Devos D.P."/>
            <person name="Kaster A.-K."/>
            <person name="Ovreas L."/>
            <person name="Rohde M."/>
            <person name="Galperin M.Y."/>
            <person name="Jogler C."/>
        </authorList>
    </citation>
    <scope>NUCLEOTIDE SEQUENCE [LARGE SCALE GENOMIC DNA]</scope>
    <source>
        <strain evidence="2 3">V6</strain>
    </source>
</reference>